<dbReference type="Pfam" id="PF19574">
    <property type="entry name" value="LolA_3"/>
    <property type="match status" value="1"/>
</dbReference>
<sequence>MKKLLFTAALTLASPLLWAFTAADLAQMLQKPANVQGAFVQERRLKSLSKPMIAEGRFVLVPQKGLLWHMQKPFDNRLRIRADGIMQWNGRNWAADGGKMSGRSRQTGLLLDLLGGNIQGLEQHFELKLNGTPQKWTLRLTPKTVLMKQIFNHIDISGGSVVQRVELHEKQGDVMVMRFERVQAGRDLDEFARQAL</sequence>
<keyword evidence="4" id="KW-1185">Reference proteome</keyword>
<dbReference type="Proteomes" id="UP000516412">
    <property type="component" value="Chromosome"/>
</dbReference>
<organism evidence="3 4">
    <name type="scientific">Neisseria musculi</name>
    <dbReference type="NCBI Taxonomy" id="1815583"/>
    <lineage>
        <taxon>Bacteria</taxon>
        <taxon>Pseudomonadati</taxon>
        <taxon>Pseudomonadota</taxon>
        <taxon>Betaproteobacteria</taxon>
        <taxon>Neisseriales</taxon>
        <taxon>Neisseriaceae</taxon>
        <taxon>Neisseria</taxon>
    </lineage>
</organism>
<keyword evidence="1 2" id="KW-0732">Signal</keyword>
<dbReference type="InterPro" id="IPR004564">
    <property type="entry name" value="OM_lipoprot_carrier_LolA-like"/>
</dbReference>
<dbReference type="KEGG" id="nmus:H7A79_2253"/>
<dbReference type="AlphaFoldDB" id="A0A7H1M8C1"/>
<dbReference type="EMBL" id="CP060414">
    <property type="protein sequence ID" value="QNT57886.1"/>
    <property type="molecule type" value="Genomic_DNA"/>
</dbReference>
<accession>A0A7H1M8C1</accession>
<protein>
    <submittedName>
        <fullName evidence="3">Outer membrane lipocarrier LolA family protein</fullName>
    </submittedName>
</protein>
<reference evidence="3" key="1">
    <citation type="submission" date="2024-06" db="EMBL/GenBank/DDBJ databases">
        <title>Complete Genome Sequence of mouse commensal type strain Neisseria musculi.</title>
        <authorList>
            <person name="Thapa E."/>
            <person name="Aluvathingal J."/>
            <person name="Nadendla S."/>
            <person name="Mehta A."/>
            <person name="Tettelin H."/>
            <person name="Weyand N.J."/>
        </authorList>
    </citation>
    <scope>NUCLEOTIDE SEQUENCE</scope>
    <source>
        <strain evidence="3">NW831</strain>
    </source>
</reference>
<proteinExistence type="predicted"/>
<evidence type="ECO:0000313" key="4">
    <source>
        <dbReference type="Proteomes" id="UP000516412"/>
    </source>
</evidence>
<dbReference type="SUPFAM" id="SSF89392">
    <property type="entry name" value="Prokaryotic lipoproteins and lipoprotein localization factors"/>
    <property type="match status" value="1"/>
</dbReference>
<evidence type="ECO:0000256" key="2">
    <source>
        <dbReference type="SAM" id="SignalP"/>
    </source>
</evidence>
<name>A0A7H1M8C1_9NEIS</name>
<dbReference type="InterPro" id="IPR029046">
    <property type="entry name" value="LolA/LolB/LppX"/>
</dbReference>
<dbReference type="CDD" id="cd16325">
    <property type="entry name" value="LolA"/>
    <property type="match status" value="1"/>
</dbReference>
<gene>
    <name evidence="3" type="ORF">H7A79_2253</name>
</gene>
<dbReference type="RefSeq" id="WP_135036047.1">
    <property type="nucleotide sequence ID" value="NZ_CP060414.2"/>
</dbReference>
<feature type="chain" id="PRO_5029008726" evidence="2">
    <location>
        <begin position="20"/>
        <end position="196"/>
    </location>
</feature>
<dbReference type="Gene3D" id="2.50.20.10">
    <property type="entry name" value="Lipoprotein localisation LolA/LolB/LppX"/>
    <property type="match status" value="1"/>
</dbReference>
<feature type="signal peptide" evidence="2">
    <location>
        <begin position="1"/>
        <end position="19"/>
    </location>
</feature>
<evidence type="ECO:0000256" key="1">
    <source>
        <dbReference type="ARBA" id="ARBA00022729"/>
    </source>
</evidence>
<evidence type="ECO:0000313" key="3">
    <source>
        <dbReference type="EMBL" id="QNT57886.1"/>
    </source>
</evidence>